<proteinExistence type="predicted"/>
<dbReference type="Proteomes" id="UP000011131">
    <property type="component" value="Chromosome"/>
</dbReference>
<reference evidence="2 3" key="1">
    <citation type="journal article" date="2013" name="Genome Announc.">
        <title>Complete genome sequence of Myxococcus stipitatus strain DSM 14675, a fruiting myxobacterium.</title>
        <authorList>
            <person name="Huntley S."/>
            <person name="Kneip S."/>
            <person name="Treuner-Lange A."/>
            <person name="Sogaard-Andersen L."/>
        </authorList>
    </citation>
    <scope>NUCLEOTIDE SEQUENCE [LARGE SCALE GENOMIC DNA]</scope>
    <source>
        <strain evidence="3">DSM 14675 / JCM 12634 / Mx s8</strain>
    </source>
</reference>
<evidence type="ECO:0000313" key="2">
    <source>
        <dbReference type="EMBL" id="AGC49189.1"/>
    </source>
</evidence>
<gene>
    <name evidence="2" type="ordered locus">MYSTI_07917</name>
</gene>
<dbReference type="SMART" id="SM00860">
    <property type="entry name" value="SMI1_KNR4"/>
    <property type="match status" value="1"/>
</dbReference>
<dbReference type="SUPFAM" id="SSF160631">
    <property type="entry name" value="SMI1/KNR4-like"/>
    <property type="match status" value="1"/>
</dbReference>
<name>L7URF1_MYXSD</name>
<accession>L7URF1</accession>
<dbReference type="PATRIC" id="fig|1278073.3.peg.8059"/>
<dbReference type="EMBL" id="CP004025">
    <property type="protein sequence ID" value="AGC49189.1"/>
    <property type="molecule type" value="Genomic_DNA"/>
</dbReference>
<dbReference type="Gene3D" id="3.40.1580.10">
    <property type="entry name" value="SMI1/KNR4-like"/>
    <property type="match status" value="1"/>
</dbReference>
<dbReference type="HOGENOM" id="CLU_1738538_0_0_7"/>
<dbReference type="RefSeq" id="WP_015353442.1">
    <property type="nucleotide sequence ID" value="NC_020126.1"/>
</dbReference>
<dbReference type="KEGG" id="msd:MYSTI_07917"/>
<protein>
    <recommendedName>
        <fullName evidence="1">Knr4/Smi1-like domain-containing protein</fullName>
    </recommendedName>
</protein>
<dbReference type="AlphaFoldDB" id="L7URF1"/>
<feature type="domain" description="Knr4/Smi1-like" evidence="1">
    <location>
        <begin position="21"/>
        <end position="139"/>
    </location>
</feature>
<dbReference type="InterPro" id="IPR037883">
    <property type="entry name" value="Knr4/Smi1-like_sf"/>
</dbReference>
<dbReference type="InterPro" id="IPR018958">
    <property type="entry name" value="Knr4/Smi1-like_dom"/>
</dbReference>
<dbReference type="Pfam" id="PF09346">
    <property type="entry name" value="SMI1_KNR4"/>
    <property type="match status" value="1"/>
</dbReference>
<evidence type="ECO:0000313" key="3">
    <source>
        <dbReference type="Proteomes" id="UP000011131"/>
    </source>
</evidence>
<dbReference type="OrthoDB" id="5505403at2"/>
<evidence type="ECO:0000259" key="1">
    <source>
        <dbReference type="SMART" id="SM00860"/>
    </source>
</evidence>
<organism evidence="2 3">
    <name type="scientific">Myxococcus stipitatus (strain DSM 14675 / JCM 12634 / Mx s8)</name>
    <dbReference type="NCBI Taxonomy" id="1278073"/>
    <lineage>
        <taxon>Bacteria</taxon>
        <taxon>Pseudomonadati</taxon>
        <taxon>Myxococcota</taxon>
        <taxon>Myxococcia</taxon>
        <taxon>Myxococcales</taxon>
        <taxon>Cystobacterineae</taxon>
        <taxon>Myxococcaceae</taxon>
        <taxon>Myxococcus</taxon>
    </lineage>
</organism>
<sequence>MTPSFDQLLDAVVREHYPHPPATELEIAAFEARAGWPLGPELRAFYLRCNGAELFAPLPEANYSILSLGEVQRARIRMRGTDDDSVSPGTWWVLVDCQDSDFILVDASGRAPYPMLDAFHETFPQVKQVAASFGEFLSRALTSRNRLYWLQKP</sequence>
<keyword evidence="3" id="KW-1185">Reference proteome</keyword>
<dbReference type="STRING" id="1278073.MYSTI_07917"/>